<keyword evidence="2" id="KW-1185">Reference proteome</keyword>
<proteinExistence type="predicted"/>
<reference evidence="1 2" key="1">
    <citation type="journal article" date="2024" name="ISME J.">
        <title>Staphylococcus epidermidis bacteriocin A37 kills natural competitors with a unique mechanism of action.</title>
        <authorList>
            <person name="Puls J.S."/>
            <person name="Winnerling B."/>
            <person name="Power J.J."/>
            <person name="Kruger A.M."/>
            <person name="Brajtenbach D."/>
            <person name="Johnson M."/>
            <person name="Bilici K."/>
            <person name="Camus L."/>
            <person name="Fliesswasser T."/>
            <person name="Schneider T."/>
            <person name="Sahl H.G."/>
            <person name="Ghosal D."/>
            <person name="Kubitscheck U."/>
            <person name="Heilbronner S."/>
            <person name="Grein F."/>
        </authorList>
    </citation>
    <scope>NUCLEOTIDE SEQUENCE [LARGE SCALE GENOMIC DNA]</scope>
    <source>
        <strain evidence="1 2">SCK7</strain>
    </source>
</reference>
<evidence type="ECO:0008006" key="3">
    <source>
        <dbReference type="Google" id="ProtNLM"/>
    </source>
</evidence>
<dbReference type="EMBL" id="CP133006">
    <property type="protein sequence ID" value="WZG09945.1"/>
    <property type="molecule type" value="Genomic_DNA"/>
</dbReference>
<accession>A0ABZ2WCP7</accession>
<protein>
    <recommendedName>
        <fullName evidence="3">Integrase</fullName>
    </recommendedName>
</protein>
<evidence type="ECO:0000313" key="1">
    <source>
        <dbReference type="EMBL" id="WZG09945.1"/>
    </source>
</evidence>
<organism evidence="1 2">
    <name type="scientific">Staphylococcus casei</name>
    <dbReference type="NCBI Taxonomy" id="201828"/>
    <lineage>
        <taxon>Bacteria</taxon>
        <taxon>Bacillati</taxon>
        <taxon>Bacillota</taxon>
        <taxon>Bacilli</taxon>
        <taxon>Bacillales</taxon>
        <taxon>Staphylococcaceae</taxon>
        <taxon>Staphylococcus</taxon>
    </lineage>
</organism>
<name>A0ABZ2WCP7_9STAP</name>
<sequence>MARQYLINEFKTWIHVQVNNMIHINALSVDYRQLIYYWKESY</sequence>
<dbReference type="Proteomes" id="UP001468345">
    <property type="component" value="Chromosome"/>
</dbReference>
<dbReference type="RefSeq" id="WP_341636472.1">
    <property type="nucleotide sequence ID" value="NZ_CP133006.1"/>
</dbReference>
<gene>
    <name evidence="1" type="ORF">SHJJP9002_001920</name>
</gene>
<evidence type="ECO:0000313" key="2">
    <source>
        <dbReference type="Proteomes" id="UP001468345"/>
    </source>
</evidence>